<reference evidence="2" key="1">
    <citation type="submission" date="2021-01" db="EMBL/GenBank/DDBJ databases">
        <authorList>
            <person name="Corre E."/>
            <person name="Pelletier E."/>
            <person name="Niang G."/>
            <person name="Scheremetjew M."/>
            <person name="Finn R."/>
            <person name="Kale V."/>
            <person name="Holt S."/>
            <person name="Cochrane G."/>
            <person name="Meng A."/>
            <person name="Brown T."/>
            <person name="Cohen L."/>
        </authorList>
    </citation>
    <scope>NUCLEOTIDE SEQUENCE</scope>
    <source>
        <strain evidence="2">CCMP1510</strain>
    </source>
</reference>
<proteinExistence type="predicted"/>
<sequence length="432" mass="47804">MLVDSMMGCACAQDVYQEPNGGDDDEDEKEKLNGKIMEASKCAEILGLGSPEVSYLERRRAYIKAALVMSRTVGVCAPWAERNEMERRGATNFSDVECAFEGLRSSREIPPGFSPDDFLPQLQYSIDGGRSIETAKPSISAMIHADVRRNDSSSGEFFDISVKFSTTRFVLSRSLDDFYALHAKLKRRVPACGRSLPPLPTTAEAKKAAPIIVSSNPKTEKVNKKDESSIFTVFFGNKDESDESIRNAANKSAAVATRKLRAYLAQVIDWFRARRVYDPDVLEFLDLDGDLLLRLHREDMRVVRNIVVSWGGHVAHALPAQWVDNFVQSITPARRSDKTQSNHSAPAPKHLPGPIILRKILQDTHLLKTTPWAVVTKPAWIILSTVYGADTELDIDTLRKLLIDKNLSTAQVGLDSPPTSLLGLPVAAPNQS</sequence>
<dbReference type="GO" id="GO:0035091">
    <property type="term" value="F:phosphatidylinositol binding"/>
    <property type="evidence" value="ECO:0007669"/>
    <property type="project" value="InterPro"/>
</dbReference>
<dbReference type="Pfam" id="PF00787">
    <property type="entry name" value="PX"/>
    <property type="match status" value="1"/>
</dbReference>
<dbReference type="SUPFAM" id="SSF143791">
    <property type="entry name" value="DUSP-like"/>
    <property type="match status" value="1"/>
</dbReference>
<accession>A0A7S3JZ28</accession>
<dbReference type="InterPro" id="IPR035927">
    <property type="entry name" value="DUSP-like_sf"/>
</dbReference>
<protein>
    <recommendedName>
        <fullName evidence="1">PX domain-containing protein</fullName>
    </recommendedName>
</protein>
<gene>
    <name evidence="2" type="ORF">ALAG00032_LOCUS8432</name>
</gene>
<dbReference type="EMBL" id="HBIJ01012391">
    <property type="protein sequence ID" value="CAE0367675.1"/>
    <property type="molecule type" value="Transcribed_RNA"/>
</dbReference>
<feature type="domain" description="PX" evidence="1">
    <location>
        <begin position="163"/>
        <end position="228"/>
    </location>
</feature>
<dbReference type="Gene3D" id="3.30.1520.10">
    <property type="entry name" value="Phox-like domain"/>
    <property type="match status" value="1"/>
</dbReference>
<dbReference type="AlphaFoldDB" id="A0A7S3JZ28"/>
<organism evidence="2">
    <name type="scientific">Aureoumbra lagunensis</name>
    <dbReference type="NCBI Taxonomy" id="44058"/>
    <lineage>
        <taxon>Eukaryota</taxon>
        <taxon>Sar</taxon>
        <taxon>Stramenopiles</taxon>
        <taxon>Ochrophyta</taxon>
        <taxon>Pelagophyceae</taxon>
        <taxon>Pelagomonadales</taxon>
        <taxon>Aureoumbra</taxon>
    </lineage>
</organism>
<name>A0A7S3JZ28_9STRA</name>
<evidence type="ECO:0000313" key="2">
    <source>
        <dbReference type="EMBL" id="CAE0367675.1"/>
    </source>
</evidence>
<dbReference type="SUPFAM" id="SSF64268">
    <property type="entry name" value="PX domain"/>
    <property type="match status" value="1"/>
</dbReference>
<dbReference type="InterPro" id="IPR036871">
    <property type="entry name" value="PX_dom_sf"/>
</dbReference>
<dbReference type="InterPro" id="IPR001683">
    <property type="entry name" value="PX_dom"/>
</dbReference>
<evidence type="ECO:0000259" key="1">
    <source>
        <dbReference type="Pfam" id="PF00787"/>
    </source>
</evidence>